<proteinExistence type="predicted"/>
<accession>A0ABV7MQR2</accession>
<name>A0ABV7MQR2_9HYPH</name>
<gene>
    <name evidence="1" type="ORF">ACFOJ9_16310</name>
</gene>
<protein>
    <submittedName>
        <fullName evidence="1">Uncharacterized protein</fullName>
    </submittedName>
</protein>
<dbReference type="EMBL" id="JBHRVD010000001">
    <property type="protein sequence ID" value="MFC3323331.1"/>
    <property type="molecule type" value="Genomic_DNA"/>
</dbReference>
<reference evidence="2" key="1">
    <citation type="journal article" date="2019" name="Int. J. Syst. Evol. Microbiol.">
        <title>The Global Catalogue of Microorganisms (GCM) 10K type strain sequencing project: providing services to taxonomists for standard genome sequencing and annotation.</title>
        <authorList>
            <consortium name="The Broad Institute Genomics Platform"/>
            <consortium name="The Broad Institute Genome Sequencing Center for Infectious Disease"/>
            <person name="Wu L."/>
            <person name="Ma J."/>
        </authorList>
    </citation>
    <scope>NUCLEOTIDE SEQUENCE [LARGE SCALE GENOMIC DNA]</scope>
    <source>
        <strain evidence="2">ICMP 19515</strain>
    </source>
</reference>
<dbReference type="Proteomes" id="UP001595648">
    <property type="component" value="Unassembled WGS sequence"/>
</dbReference>
<evidence type="ECO:0000313" key="2">
    <source>
        <dbReference type="Proteomes" id="UP001595648"/>
    </source>
</evidence>
<dbReference type="RefSeq" id="WP_378979858.1">
    <property type="nucleotide sequence ID" value="NZ_JBHRVD010000001.1"/>
</dbReference>
<sequence>MTKKSGFEIEKSAILARWRALPAEEQAGEKLTIFAFRMVNEYFAGLGGDHYQTIAAWLRSDLRSR</sequence>
<evidence type="ECO:0000313" key="1">
    <source>
        <dbReference type="EMBL" id="MFC3323331.1"/>
    </source>
</evidence>
<organism evidence="1 2">
    <name type="scientific">Mesorhizobium cantuariense</name>
    <dbReference type="NCBI Taxonomy" id="1300275"/>
    <lineage>
        <taxon>Bacteria</taxon>
        <taxon>Pseudomonadati</taxon>
        <taxon>Pseudomonadota</taxon>
        <taxon>Alphaproteobacteria</taxon>
        <taxon>Hyphomicrobiales</taxon>
        <taxon>Phyllobacteriaceae</taxon>
        <taxon>Mesorhizobium</taxon>
    </lineage>
</organism>
<keyword evidence="2" id="KW-1185">Reference proteome</keyword>
<comment type="caution">
    <text evidence="1">The sequence shown here is derived from an EMBL/GenBank/DDBJ whole genome shotgun (WGS) entry which is preliminary data.</text>
</comment>